<dbReference type="InterPro" id="IPR042488">
    <property type="entry name" value="Rad4_BHD3_sf"/>
</dbReference>
<protein>
    <submittedName>
        <fullName evidence="10">Rad4-domain-containing protein</fullName>
    </submittedName>
</protein>
<dbReference type="Gene3D" id="3.90.260.10">
    <property type="entry name" value="Transglutaminase-like"/>
    <property type="match status" value="1"/>
</dbReference>
<keyword evidence="4" id="KW-0234">DNA repair</keyword>
<dbReference type="GO" id="GO:0005737">
    <property type="term" value="C:cytoplasm"/>
    <property type="evidence" value="ECO:0007669"/>
    <property type="project" value="TreeGrafter"/>
</dbReference>
<dbReference type="Pfam" id="PF03835">
    <property type="entry name" value="Rad4"/>
    <property type="match status" value="1"/>
</dbReference>
<dbReference type="Proteomes" id="UP000800097">
    <property type="component" value="Unassembled WGS sequence"/>
</dbReference>
<evidence type="ECO:0000259" key="9">
    <source>
        <dbReference type="SMART" id="SM01032"/>
    </source>
</evidence>
<organism evidence="10 11">
    <name type="scientific">Westerdykella ornata</name>
    <dbReference type="NCBI Taxonomy" id="318751"/>
    <lineage>
        <taxon>Eukaryota</taxon>
        <taxon>Fungi</taxon>
        <taxon>Dikarya</taxon>
        <taxon>Ascomycota</taxon>
        <taxon>Pezizomycotina</taxon>
        <taxon>Dothideomycetes</taxon>
        <taxon>Pleosporomycetidae</taxon>
        <taxon>Pleosporales</taxon>
        <taxon>Sporormiaceae</taxon>
        <taxon>Westerdykella</taxon>
    </lineage>
</organism>
<evidence type="ECO:0000259" key="7">
    <source>
        <dbReference type="SMART" id="SM01030"/>
    </source>
</evidence>
<dbReference type="InterPro" id="IPR018325">
    <property type="entry name" value="Rad4/PNGase_transGLS-fold"/>
</dbReference>
<dbReference type="InterPro" id="IPR018327">
    <property type="entry name" value="BHD_2"/>
</dbReference>
<evidence type="ECO:0000256" key="3">
    <source>
        <dbReference type="ARBA" id="ARBA00022763"/>
    </source>
</evidence>
<gene>
    <name evidence="10" type="ORF">EI97DRAFT_417651</name>
</gene>
<sequence length="979" mass="107534">MSNTRRNLRNTRSALSTPPRSSVRRARPAQSDDDVPDVFREMLSGTDPDEDGRPLKKRKNASSARATAVEVVAESSARKLIPSGRPSSSIHEIATPSKADDVANIETPGNRIPQTIEASDASEDSDFGWEDALAETNDEELGTEEDGDVEVGDLSITIGEKESQGQGSVKKLKRRGITSAEKKQRLEIHKLHVLCLLYHIYRRNSWCNDHKVQAALRQLPSAKTLSNLVPNPEYTQFQASKRFIDGMKDLSSFWSKRFTITALGMYKPRWTDGDADIPDFSAFDDLDPPTDLEDFRRAATILHGSQDVGAQLFCALLRAIGVEARLVCSLQCLPIVSITQSTPHKQSPAKHTIPLDPYNQSNALSSTTVRTPSRPKRLSRLERAIGERSKAIGTGVAPKQTKKYHAPYPVYWVEAFNAAQQKWVPIDPLSTFTVDKPEKLEPPLSYAQNTLTYAIAFEEDGTARDVTRRYAKAFNAKTRKLRVEATEGGARWWKGALKAFKRKRPLDRDQVEDAQLARKEAAEGIPKNVQDFKGHPIYVLERHLRHNEIIHPMHQVGKVNVGSAMNPKLEPIYRRKDVHIVRSADKWYRLGRDVKDGEQPLKHAKPRKGVRRSVPPDMEFDEQEDELGVGLYALFQTEVYVPPPVVGGRVPRNVFGNLDVYVPSMVPPGGVHIRHKLASKAARIVGVDYADAVTGFSFKGRHGTAIIQGVVVAQEYAEAVQAVIEGITYAQEEEENSQRSAEALRMWRRFLLGLRIAQRVNAIEIDGETGPVIDVQAEIEKEDKHIIEQQLAGGFFMEEGAAIEPPAKPTRSLGSGLPDDRYGGGFIADEYEEAGGFLPEQPASGGGFIRDVVNQGGGFLHEENDSGGGFIPESANVGGGFIPEAQAQRASHTPEPSNHSRAPEAQSSVTGLTQDVGHVQLKDAEEGSAAKSSPGASGTAQTNPEPAEPPGSSPSEAGSLPLEDPEDEDADPEWLVDVT</sequence>
<feature type="compositionally biased region" description="Polar residues" evidence="6">
    <location>
        <begin position="358"/>
        <end position="371"/>
    </location>
</feature>
<feature type="domain" description="Rad4 beta-hairpin" evidence="8">
    <location>
        <begin position="581"/>
        <end position="643"/>
    </location>
</feature>
<dbReference type="GeneID" id="54550105"/>
<dbReference type="SMART" id="SM01030">
    <property type="entry name" value="BHD_1"/>
    <property type="match status" value="1"/>
</dbReference>
<dbReference type="AlphaFoldDB" id="A0A6A6JKR3"/>
<feature type="compositionally biased region" description="Low complexity" evidence="6">
    <location>
        <begin position="61"/>
        <end position="75"/>
    </location>
</feature>
<dbReference type="InterPro" id="IPR036985">
    <property type="entry name" value="Transglutaminase-like_sf"/>
</dbReference>
<feature type="compositionally biased region" description="Low complexity" evidence="6">
    <location>
        <begin position="1"/>
        <end position="21"/>
    </location>
</feature>
<dbReference type="SUPFAM" id="SSF54001">
    <property type="entry name" value="Cysteine proteinases"/>
    <property type="match status" value="1"/>
</dbReference>
<evidence type="ECO:0000313" key="11">
    <source>
        <dbReference type="Proteomes" id="UP000800097"/>
    </source>
</evidence>
<dbReference type="GO" id="GO:0003697">
    <property type="term" value="F:single-stranded DNA binding"/>
    <property type="evidence" value="ECO:0007669"/>
    <property type="project" value="TreeGrafter"/>
</dbReference>
<dbReference type="InterPro" id="IPR004583">
    <property type="entry name" value="DNA_repair_Rad4"/>
</dbReference>
<feature type="domain" description="Rad4 beta-hairpin" evidence="9">
    <location>
        <begin position="650"/>
        <end position="724"/>
    </location>
</feature>
<dbReference type="GO" id="GO:0006289">
    <property type="term" value="P:nucleotide-excision repair"/>
    <property type="evidence" value="ECO:0007669"/>
    <property type="project" value="InterPro"/>
</dbReference>
<feature type="compositionally biased region" description="Low complexity" evidence="6">
    <location>
        <begin position="927"/>
        <end position="940"/>
    </location>
</feature>
<dbReference type="Gene3D" id="3.30.70.2460">
    <property type="entry name" value="Rad4, beta-hairpin domain BHD3"/>
    <property type="match status" value="1"/>
</dbReference>
<dbReference type="SMART" id="SM01031">
    <property type="entry name" value="BHD_2"/>
    <property type="match status" value="1"/>
</dbReference>
<reference evidence="10" key="1">
    <citation type="journal article" date="2020" name="Stud. Mycol.">
        <title>101 Dothideomycetes genomes: a test case for predicting lifestyles and emergence of pathogens.</title>
        <authorList>
            <person name="Haridas S."/>
            <person name="Albert R."/>
            <person name="Binder M."/>
            <person name="Bloem J."/>
            <person name="Labutti K."/>
            <person name="Salamov A."/>
            <person name="Andreopoulos B."/>
            <person name="Baker S."/>
            <person name="Barry K."/>
            <person name="Bills G."/>
            <person name="Bluhm B."/>
            <person name="Cannon C."/>
            <person name="Castanera R."/>
            <person name="Culley D."/>
            <person name="Daum C."/>
            <person name="Ezra D."/>
            <person name="Gonzalez J."/>
            <person name="Henrissat B."/>
            <person name="Kuo A."/>
            <person name="Liang C."/>
            <person name="Lipzen A."/>
            <person name="Lutzoni F."/>
            <person name="Magnuson J."/>
            <person name="Mondo S."/>
            <person name="Nolan M."/>
            <person name="Ohm R."/>
            <person name="Pangilinan J."/>
            <person name="Park H.-J."/>
            <person name="Ramirez L."/>
            <person name="Alfaro M."/>
            <person name="Sun H."/>
            <person name="Tritt A."/>
            <person name="Yoshinaga Y."/>
            <person name="Zwiers L.-H."/>
            <person name="Turgeon B."/>
            <person name="Goodwin S."/>
            <person name="Spatafora J."/>
            <person name="Crous P."/>
            <person name="Grigoriev I."/>
        </authorList>
    </citation>
    <scope>NUCLEOTIDE SEQUENCE</scope>
    <source>
        <strain evidence="10">CBS 379.55</strain>
    </source>
</reference>
<feature type="region of interest" description="Disordered" evidence="6">
    <location>
        <begin position="1"/>
        <end position="125"/>
    </location>
</feature>
<dbReference type="InterPro" id="IPR038765">
    <property type="entry name" value="Papain-like_cys_pep_sf"/>
</dbReference>
<comment type="subcellular location">
    <subcellularLocation>
        <location evidence="1">Nucleus</location>
    </subcellularLocation>
</comment>
<feature type="compositionally biased region" description="Low complexity" evidence="6">
    <location>
        <begin position="953"/>
        <end position="962"/>
    </location>
</feature>
<dbReference type="Gene3D" id="3.30.60.290">
    <property type="entry name" value="Rad4, beta-hairpin domain BHD2"/>
    <property type="match status" value="1"/>
</dbReference>
<feature type="compositionally biased region" description="Polar residues" evidence="6">
    <location>
        <begin position="888"/>
        <end position="909"/>
    </location>
</feature>
<feature type="domain" description="Rad4 beta-hairpin" evidence="7">
    <location>
        <begin position="521"/>
        <end position="579"/>
    </location>
</feature>
<feature type="region of interest" description="Disordered" evidence="6">
    <location>
        <begin position="341"/>
        <end position="373"/>
    </location>
</feature>
<feature type="region of interest" description="Disordered" evidence="6">
    <location>
        <begin position="859"/>
        <end position="909"/>
    </location>
</feature>
<dbReference type="EMBL" id="ML986492">
    <property type="protein sequence ID" value="KAF2276703.1"/>
    <property type="molecule type" value="Genomic_DNA"/>
</dbReference>
<dbReference type="GO" id="GO:0003684">
    <property type="term" value="F:damaged DNA binding"/>
    <property type="evidence" value="ECO:0007669"/>
    <property type="project" value="InterPro"/>
</dbReference>
<dbReference type="Pfam" id="PF10405">
    <property type="entry name" value="BHD_3"/>
    <property type="match status" value="1"/>
</dbReference>
<evidence type="ECO:0000256" key="5">
    <source>
        <dbReference type="ARBA" id="ARBA00023242"/>
    </source>
</evidence>
<feature type="compositionally biased region" description="Acidic residues" evidence="6">
    <location>
        <begin position="963"/>
        <end position="979"/>
    </location>
</feature>
<evidence type="ECO:0000313" key="10">
    <source>
        <dbReference type="EMBL" id="KAF2276703.1"/>
    </source>
</evidence>
<evidence type="ECO:0000256" key="4">
    <source>
        <dbReference type="ARBA" id="ARBA00023204"/>
    </source>
</evidence>
<dbReference type="GO" id="GO:0006298">
    <property type="term" value="P:mismatch repair"/>
    <property type="evidence" value="ECO:0007669"/>
    <property type="project" value="TreeGrafter"/>
</dbReference>
<evidence type="ECO:0000256" key="1">
    <source>
        <dbReference type="ARBA" id="ARBA00004123"/>
    </source>
</evidence>
<dbReference type="InterPro" id="IPR018326">
    <property type="entry name" value="Rad4_beta-hairpin_dom1"/>
</dbReference>
<dbReference type="InterPro" id="IPR018328">
    <property type="entry name" value="Rad4_beta-hairpin_dom3"/>
</dbReference>
<keyword evidence="11" id="KW-1185">Reference proteome</keyword>
<feature type="region of interest" description="Disordered" evidence="6">
    <location>
        <begin position="923"/>
        <end position="979"/>
    </location>
</feature>
<dbReference type="RefSeq" id="XP_033654242.1">
    <property type="nucleotide sequence ID" value="XM_033796930.1"/>
</dbReference>
<evidence type="ECO:0000259" key="8">
    <source>
        <dbReference type="SMART" id="SM01031"/>
    </source>
</evidence>
<evidence type="ECO:0000256" key="6">
    <source>
        <dbReference type="SAM" id="MobiDB-lite"/>
    </source>
</evidence>
<dbReference type="Pfam" id="PF10404">
    <property type="entry name" value="BHD_2"/>
    <property type="match status" value="1"/>
</dbReference>
<keyword evidence="3" id="KW-0227">DNA damage</keyword>
<dbReference type="OrthoDB" id="300780at2759"/>
<dbReference type="GO" id="GO:0071942">
    <property type="term" value="C:XPC complex"/>
    <property type="evidence" value="ECO:0007669"/>
    <property type="project" value="TreeGrafter"/>
</dbReference>
<dbReference type="SMART" id="SM01032">
    <property type="entry name" value="BHD_3"/>
    <property type="match status" value="1"/>
</dbReference>
<accession>A0A6A6JKR3</accession>
<keyword evidence="5" id="KW-0539">Nucleus</keyword>
<proteinExistence type="inferred from homology"/>
<dbReference type="PANTHER" id="PTHR12135">
    <property type="entry name" value="DNA REPAIR PROTEIN XP-C / RAD4"/>
    <property type="match status" value="1"/>
</dbReference>
<dbReference type="PANTHER" id="PTHR12135:SF0">
    <property type="entry name" value="DNA REPAIR PROTEIN COMPLEMENTING XP-C CELLS"/>
    <property type="match status" value="1"/>
</dbReference>
<name>A0A6A6JKR3_WESOR</name>
<comment type="similarity">
    <text evidence="2">Belongs to the XPC family.</text>
</comment>
<dbReference type="Pfam" id="PF10403">
    <property type="entry name" value="BHD_1"/>
    <property type="match status" value="1"/>
</dbReference>
<dbReference type="GO" id="GO:0000111">
    <property type="term" value="C:nucleotide-excision repair factor 2 complex"/>
    <property type="evidence" value="ECO:0007669"/>
    <property type="project" value="TreeGrafter"/>
</dbReference>
<dbReference type="Gene3D" id="2.20.20.110">
    <property type="entry name" value="Rad4, beta-hairpin domain BHD1"/>
    <property type="match status" value="1"/>
</dbReference>
<evidence type="ECO:0000256" key="2">
    <source>
        <dbReference type="ARBA" id="ARBA00009525"/>
    </source>
</evidence>